<name>A0A940PTH9_9MICO</name>
<gene>
    <name evidence="1" type="ORF">JOF28_002446</name>
</gene>
<organism evidence="1 2">
    <name type="scientific">Leucobacter exalbidus</name>
    <dbReference type="NCBI Taxonomy" id="662960"/>
    <lineage>
        <taxon>Bacteria</taxon>
        <taxon>Bacillati</taxon>
        <taxon>Actinomycetota</taxon>
        <taxon>Actinomycetes</taxon>
        <taxon>Micrococcales</taxon>
        <taxon>Microbacteriaceae</taxon>
        <taxon>Leucobacter</taxon>
    </lineage>
</organism>
<dbReference type="RefSeq" id="WP_209706000.1">
    <property type="nucleotide sequence ID" value="NZ_JAFIDA010000001.1"/>
</dbReference>
<dbReference type="Pfam" id="PF11397">
    <property type="entry name" value="GlcNAc"/>
    <property type="match status" value="2"/>
</dbReference>
<dbReference type="PANTHER" id="PTHR34496">
    <property type="entry name" value="GLCNAC TRANSFERASE-RELATED"/>
    <property type="match status" value="1"/>
</dbReference>
<dbReference type="AlphaFoldDB" id="A0A940PTH9"/>
<accession>A0A940PTH9</accession>
<reference evidence="1" key="1">
    <citation type="submission" date="2021-02" db="EMBL/GenBank/DDBJ databases">
        <title>Sequencing the genomes of 1000 actinobacteria strains.</title>
        <authorList>
            <person name="Klenk H.-P."/>
        </authorList>
    </citation>
    <scope>NUCLEOTIDE SEQUENCE</scope>
    <source>
        <strain evidence="1">DSM 22850</strain>
    </source>
</reference>
<comment type="caution">
    <text evidence="1">The sequence shown here is derived from an EMBL/GenBank/DDBJ whole genome shotgun (WGS) entry which is preliminary data.</text>
</comment>
<evidence type="ECO:0000313" key="2">
    <source>
        <dbReference type="Proteomes" id="UP000675163"/>
    </source>
</evidence>
<sequence length="106" mass="12227">MSDRKILVKIASYRDPELVKTIDSALAAAEHPEHINFAIVNQVSDETRGQLDAFREDPRFRVTEIDAAESLDPRWAQRICDQMWSGQEFTLQLAAPTRFLPGWDRR</sequence>
<dbReference type="EMBL" id="JAFIDA010000001">
    <property type="protein sequence ID" value="MBP1327214.1"/>
    <property type="molecule type" value="Genomic_DNA"/>
</dbReference>
<protein>
    <submittedName>
        <fullName evidence="1">Uncharacterized protein</fullName>
    </submittedName>
</protein>
<evidence type="ECO:0000313" key="1">
    <source>
        <dbReference type="EMBL" id="MBP1327214.1"/>
    </source>
</evidence>
<dbReference type="Proteomes" id="UP000675163">
    <property type="component" value="Unassembled WGS sequence"/>
</dbReference>
<dbReference type="PANTHER" id="PTHR34496:SF6">
    <property type="entry name" value="GLYCOSYLTRANSFERASE 2-LIKE DOMAIN-CONTAINING PROTEIN"/>
    <property type="match status" value="1"/>
</dbReference>
<keyword evidence="2" id="KW-1185">Reference proteome</keyword>
<proteinExistence type="predicted"/>
<dbReference type="InterPro" id="IPR021067">
    <property type="entry name" value="Glycosyltransferase"/>
</dbReference>